<evidence type="ECO:0000313" key="6">
    <source>
        <dbReference type="Proteomes" id="UP000051952"/>
    </source>
</evidence>
<dbReference type="GO" id="GO:0009190">
    <property type="term" value="P:cyclic nucleotide biosynthetic process"/>
    <property type="evidence" value="ECO:0007669"/>
    <property type="project" value="InterPro"/>
</dbReference>
<gene>
    <name evidence="5" type="ORF">BSAL_79115</name>
</gene>
<dbReference type="GO" id="GO:0004016">
    <property type="term" value="F:adenylate cyclase activity"/>
    <property type="evidence" value="ECO:0007669"/>
    <property type="project" value="TreeGrafter"/>
</dbReference>
<organism evidence="5 6">
    <name type="scientific">Bodo saltans</name>
    <name type="common">Flagellated protozoan</name>
    <dbReference type="NCBI Taxonomy" id="75058"/>
    <lineage>
        <taxon>Eukaryota</taxon>
        <taxon>Discoba</taxon>
        <taxon>Euglenozoa</taxon>
        <taxon>Kinetoplastea</taxon>
        <taxon>Metakinetoplastina</taxon>
        <taxon>Eubodonida</taxon>
        <taxon>Bodonidae</taxon>
        <taxon>Bodo</taxon>
    </lineage>
</organism>
<dbReference type="Gene3D" id="3.30.70.1230">
    <property type="entry name" value="Nucleotide cyclase"/>
    <property type="match status" value="2"/>
</dbReference>
<keyword evidence="2" id="KW-0067">ATP-binding</keyword>
<dbReference type="GO" id="GO:0005737">
    <property type="term" value="C:cytoplasm"/>
    <property type="evidence" value="ECO:0007669"/>
    <property type="project" value="TreeGrafter"/>
</dbReference>
<evidence type="ECO:0000256" key="2">
    <source>
        <dbReference type="ARBA" id="ARBA00022840"/>
    </source>
</evidence>
<sequence>MSHTDEQFSRQSLVAAIGNVRGNLQTPVGTSSQESIGDASILFAVVRELGLASISFEDVNDIFHQILKNKVDAPFVSDEPTVTLDELCEWIETISALNDAHSRPGGRPVHRLPSPSTSRQSSTPPAPTSNVQHNSEVAFRVIVEDTVTGIESSRGGTPVPLQVEISTSAKSEKIRESAHSGDQGSSSFFSSLHHAPGQLEEALAHVLITPELQAAIGSQDLGDVLHSLTHRGFGDILSKILLEAVTKPDASVRNVIKSSTQREFNGRKSVVSDARRTLAFSSALALRHVGSGTGASMGILGTLLFVDISGYSAVTNAIEGMGAHALSSVVNGYLEKIVRVIRANGGDVVKFAGDALLAVWCTEGDAANCAAALRAAWTLIRDCGTEPVPQTTLSFGIHCGVAHGRCTSRIFSPRKLRANDMPSHFHFLSGAPLNDVGEACALAARGEVVIHSSVADCFGDDRLALAPVASEQEGEFFQVLAAADVDDWDVAPLPDKTLLGQTSMTAASGDASQVGGQFERYFVPPKVCRVLDSGMDQFFMAEMRELVVLFLHFALCWLHLLWFDEVFHVLENFSCDVVQISDDDKGVHIVAAMNLYLMAERSVHASVGIGLALRAKHCDAHIGVATGTVFCGVLGSTEACQWDISGAACVRAARLMQHAVANDLSVCYDESIFVNARDRSNLKALDPIMVKGSPDPVPVYTLRDAAQHQRASTFQVAERIPMLSFHQSLTPLGLGEASTKRIAALRGNQLCCSHNFVIRILSFSSWNPSVIAKSIDSVNAIIAQRLVPCTPQDGRADRHERDWEVQHGRELPERVEHGAARARVLRAAHAAATAGRPDDRDVVQLLEDREHPPCGHGGAADVPRPPPQRGVCAGDLAAVPREQRGGPAVCADCAQRAVPGPVVGVVPGHRGEEAGAQRALFLHRDVLPALRLPAAGEEVRCVRERAGVRAWRDQRREVRHLFAHCVQHKPDDRLMAFVGRKTNNNVECVVELAKYLQRRAFLNVGADSHTRMRPTHTDEVERMLWGEISSSIRLKAIHVLDHLTPELLTMCKIIATVTEQPLISAFFYSVSKVCEYLTNAELNVEHVRTLDSLWLLKMCEHKCTAHSGGGELDAAVFLVPAMRDITRSLLVPQQRVAINKICGECFAETHPMDHPMQFLVRARHYLFAGMHEEYVQDLRRGWSLLLADGATTKMKDHAVIKGRYFEWMRDVEPGAQVESVLHSSPALIHEFNVCSQATAARKLAGNVSSLIHEFNTFARKRQLQGSLLATSARFGGSRASNVFGVELAILKHVNKLSDIRYLPLELSPAYPSLAEIVQSLQRLLEASENVGLVLQPRGTPASASPVDSLDSESVSVESLLDEVSAAMVTYILSVTYCIDGVNIGANPVAAGSLQPVVQSLKDFAEKLDNAAFRESLLQEKEDTGDDDDTEHPNSQFDEAKIKALVLATLELVTDHVDNAVQPLCESLRQSTDLILETTWRMSVTVRRQMRFTGVCAFGEACRALRDDPVSVERGDVLVSMFENLPTILEVYCPGSAKLQRIFCNGMESYYLGTLQPPETHAKLRRTLAVFWFTWLNCCSQQLLFY</sequence>
<dbReference type="PANTHER" id="PTHR16305">
    <property type="entry name" value="TESTICULAR SOLUBLE ADENYLYL CYCLASE"/>
    <property type="match status" value="1"/>
</dbReference>
<dbReference type="InterPro" id="IPR001054">
    <property type="entry name" value="A/G_cyclase"/>
</dbReference>
<feature type="domain" description="Guanylate cyclase" evidence="4">
    <location>
        <begin position="302"/>
        <end position="400"/>
    </location>
</feature>
<dbReference type="Pfam" id="PF00211">
    <property type="entry name" value="Guanylate_cyc"/>
    <property type="match status" value="1"/>
</dbReference>
<dbReference type="SUPFAM" id="SSF55073">
    <property type="entry name" value="Nucleotide cyclase"/>
    <property type="match status" value="2"/>
</dbReference>
<name>A0A0S4IXI1_BODSA</name>
<keyword evidence="1" id="KW-0547">Nucleotide-binding</keyword>
<dbReference type="PROSITE" id="PS50125">
    <property type="entry name" value="GUANYLATE_CYCLASE_2"/>
    <property type="match status" value="1"/>
</dbReference>
<dbReference type="Proteomes" id="UP000051952">
    <property type="component" value="Unassembled WGS sequence"/>
</dbReference>
<protein>
    <submittedName>
        <fullName evidence="5">Guanylate cyclase, putative</fullName>
    </submittedName>
</protein>
<keyword evidence="6" id="KW-1185">Reference proteome</keyword>
<evidence type="ECO:0000256" key="3">
    <source>
        <dbReference type="SAM" id="MobiDB-lite"/>
    </source>
</evidence>
<evidence type="ECO:0000256" key="1">
    <source>
        <dbReference type="ARBA" id="ARBA00022741"/>
    </source>
</evidence>
<dbReference type="VEuPathDB" id="TriTrypDB:BSAL_79115"/>
<dbReference type="GO" id="GO:0035556">
    <property type="term" value="P:intracellular signal transduction"/>
    <property type="evidence" value="ECO:0007669"/>
    <property type="project" value="InterPro"/>
</dbReference>
<evidence type="ECO:0000259" key="4">
    <source>
        <dbReference type="PROSITE" id="PS50125"/>
    </source>
</evidence>
<feature type="region of interest" description="Disordered" evidence="3">
    <location>
        <begin position="99"/>
        <end position="135"/>
    </location>
</feature>
<accession>A0A0S4IXI1</accession>
<feature type="compositionally biased region" description="Low complexity" evidence="3">
    <location>
        <begin position="113"/>
        <end position="123"/>
    </location>
</feature>
<reference evidence="6" key="1">
    <citation type="submission" date="2015-09" db="EMBL/GenBank/DDBJ databases">
        <authorList>
            <consortium name="Pathogen Informatics"/>
        </authorList>
    </citation>
    <scope>NUCLEOTIDE SEQUENCE [LARGE SCALE GENOMIC DNA]</scope>
    <source>
        <strain evidence="6">Lake Konstanz</strain>
    </source>
</reference>
<proteinExistence type="predicted"/>
<evidence type="ECO:0000313" key="5">
    <source>
        <dbReference type="EMBL" id="CUG41806.1"/>
    </source>
</evidence>
<dbReference type="EMBL" id="CYKH01000798">
    <property type="protein sequence ID" value="CUG41806.1"/>
    <property type="molecule type" value="Genomic_DNA"/>
</dbReference>
<feature type="compositionally biased region" description="Basic and acidic residues" evidence="3">
    <location>
        <begin position="170"/>
        <end position="179"/>
    </location>
</feature>
<dbReference type="GO" id="GO:0005524">
    <property type="term" value="F:ATP binding"/>
    <property type="evidence" value="ECO:0007669"/>
    <property type="project" value="UniProtKB-KW"/>
</dbReference>
<dbReference type="OrthoDB" id="194468at2759"/>
<dbReference type="InterPro" id="IPR029787">
    <property type="entry name" value="Nucleotide_cyclase"/>
</dbReference>
<dbReference type="PANTHER" id="PTHR16305:SF28">
    <property type="entry name" value="GUANYLATE CYCLASE DOMAIN-CONTAINING PROTEIN"/>
    <property type="match status" value="1"/>
</dbReference>
<feature type="region of interest" description="Disordered" evidence="3">
    <location>
        <begin position="170"/>
        <end position="191"/>
    </location>
</feature>